<dbReference type="EMBL" id="BLLF01002935">
    <property type="protein sequence ID" value="GFH25847.1"/>
    <property type="molecule type" value="Genomic_DNA"/>
</dbReference>
<sequence length="116" mass="13015">MGGEEGQRQYLRLLRRHVLPGAVAQGTAASSQLDGLFCRSTVDQLHTLEPALQRLFTWYATLDDNRGEVSWERVQRDGLHLNASHALLFAMNFEASWARAAATPQQRLHAGVMGQW</sequence>
<accession>A0A699ZSQ4</accession>
<evidence type="ECO:0000313" key="1">
    <source>
        <dbReference type="EMBL" id="GFH25847.1"/>
    </source>
</evidence>
<comment type="caution">
    <text evidence="1">The sequence shown here is derived from an EMBL/GenBank/DDBJ whole genome shotgun (WGS) entry which is preliminary data.</text>
</comment>
<keyword evidence="2" id="KW-1185">Reference proteome</keyword>
<proteinExistence type="predicted"/>
<dbReference type="AlphaFoldDB" id="A0A699ZSQ4"/>
<reference evidence="1 2" key="1">
    <citation type="submission" date="2020-02" db="EMBL/GenBank/DDBJ databases">
        <title>Draft genome sequence of Haematococcus lacustris strain NIES-144.</title>
        <authorList>
            <person name="Morimoto D."/>
            <person name="Nakagawa S."/>
            <person name="Yoshida T."/>
            <person name="Sawayama S."/>
        </authorList>
    </citation>
    <scope>NUCLEOTIDE SEQUENCE [LARGE SCALE GENOMIC DNA]</scope>
    <source>
        <strain evidence="1 2">NIES-144</strain>
    </source>
</reference>
<dbReference type="Proteomes" id="UP000485058">
    <property type="component" value="Unassembled WGS sequence"/>
</dbReference>
<gene>
    <name evidence="1" type="ORF">HaLaN_23879</name>
</gene>
<name>A0A699ZSQ4_HAELA</name>
<organism evidence="1 2">
    <name type="scientific">Haematococcus lacustris</name>
    <name type="common">Green alga</name>
    <name type="synonym">Haematococcus pluvialis</name>
    <dbReference type="NCBI Taxonomy" id="44745"/>
    <lineage>
        <taxon>Eukaryota</taxon>
        <taxon>Viridiplantae</taxon>
        <taxon>Chlorophyta</taxon>
        <taxon>core chlorophytes</taxon>
        <taxon>Chlorophyceae</taxon>
        <taxon>CS clade</taxon>
        <taxon>Chlamydomonadales</taxon>
        <taxon>Haematococcaceae</taxon>
        <taxon>Haematococcus</taxon>
    </lineage>
</organism>
<evidence type="ECO:0000313" key="2">
    <source>
        <dbReference type="Proteomes" id="UP000485058"/>
    </source>
</evidence>
<protein>
    <submittedName>
        <fullName evidence="1">Uncharacterized protein</fullName>
    </submittedName>
</protein>